<evidence type="ECO:0000313" key="4">
    <source>
        <dbReference type="EMBL" id="MFC3615324.1"/>
    </source>
</evidence>
<dbReference type="RefSeq" id="WP_386736575.1">
    <property type="nucleotide sequence ID" value="NZ_JBHRXI010000016.1"/>
</dbReference>
<dbReference type="PANTHER" id="PTHR38340">
    <property type="entry name" value="S-LAYER PROTEIN"/>
    <property type="match status" value="1"/>
</dbReference>
<evidence type="ECO:0000256" key="1">
    <source>
        <dbReference type="ARBA" id="ARBA00004613"/>
    </source>
</evidence>
<accession>A0ABV7TLE6</accession>
<dbReference type="InterPro" id="IPR011049">
    <property type="entry name" value="Serralysin-like_metalloprot_C"/>
</dbReference>
<organism evidence="4 5">
    <name type="scientific">Lutimaribacter marinistellae</name>
    <dbReference type="NCBI Taxonomy" id="1820329"/>
    <lineage>
        <taxon>Bacteria</taxon>
        <taxon>Pseudomonadati</taxon>
        <taxon>Pseudomonadota</taxon>
        <taxon>Alphaproteobacteria</taxon>
        <taxon>Rhodobacterales</taxon>
        <taxon>Roseobacteraceae</taxon>
        <taxon>Lutimaribacter</taxon>
    </lineage>
</organism>
<dbReference type="InterPro" id="IPR018511">
    <property type="entry name" value="Hemolysin-typ_Ca-bd_CS"/>
</dbReference>
<dbReference type="InterPro" id="IPR050557">
    <property type="entry name" value="RTX_toxin/Mannuronan_C5-epim"/>
</dbReference>
<dbReference type="Gene3D" id="2.150.10.10">
    <property type="entry name" value="Serralysin-like metalloprotease, C-terminal"/>
    <property type="match status" value="6"/>
</dbReference>
<evidence type="ECO:0000313" key="5">
    <source>
        <dbReference type="Proteomes" id="UP001595629"/>
    </source>
</evidence>
<dbReference type="Pfam" id="PF00353">
    <property type="entry name" value="HemolysinCabind"/>
    <property type="match status" value="13"/>
</dbReference>
<dbReference type="Gene3D" id="2.60.40.2700">
    <property type="match status" value="1"/>
</dbReference>
<keyword evidence="2" id="KW-0964">Secreted</keyword>
<feature type="compositionally biased region" description="Low complexity" evidence="3">
    <location>
        <begin position="453"/>
        <end position="463"/>
    </location>
</feature>
<evidence type="ECO:0000256" key="3">
    <source>
        <dbReference type="SAM" id="MobiDB-lite"/>
    </source>
</evidence>
<dbReference type="Proteomes" id="UP001595629">
    <property type="component" value="Unassembled WGS sequence"/>
</dbReference>
<feature type="region of interest" description="Disordered" evidence="3">
    <location>
        <begin position="798"/>
        <end position="840"/>
    </location>
</feature>
<feature type="region of interest" description="Disordered" evidence="3">
    <location>
        <begin position="1070"/>
        <end position="1092"/>
    </location>
</feature>
<evidence type="ECO:0000256" key="2">
    <source>
        <dbReference type="ARBA" id="ARBA00022525"/>
    </source>
</evidence>
<feature type="compositionally biased region" description="Low complexity" evidence="3">
    <location>
        <begin position="802"/>
        <end position="824"/>
    </location>
</feature>
<dbReference type="PROSITE" id="PS00330">
    <property type="entry name" value="HEMOLYSIN_CALCIUM"/>
    <property type="match status" value="8"/>
</dbReference>
<dbReference type="InterPro" id="IPR001343">
    <property type="entry name" value="Hemolysn_Ca-bd"/>
</dbReference>
<gene>
    <name evidence="4" type="ORF">ACFORG_16315</name>
</gene>
<feature type="region of interest" description="Disordered" evidence="3">
    <location>
        <begin position="1028"/>
        <end position="1055"/>
    </location>
</feature>
<feature type="region of interest" description="Disordered" evidence="3">
    <location>
        <begin position="259"/>
        <end position="286"/>
    </location>
</feature>
<protein>
    <submittedName>
        <fullName evidence="4">Beta strand repeat-containing protein</fullName>
    </submittedName>
</protein>
<comment type="subcellular location">
    <subcellularLocation>
        <location evidence="1">Secreted</location>
    </subcellularLocation>
</comment>
<sequence length="1234" mass="125622">MADYPVTNHYANGTETLTGGSADDRLIFTYTIPDSGVSTGYFAGDLASGYSGVLDGLGSNNVWFAGFQHFTFNTTVTGNENLHTGDGNDILNTGAGDDVINSEGGNDQINGGAGNDIWIADHGDQSSAFSIDLNGFSTFLTTGSVQNIEAMRLTTGNGNDVLTGHASSRMTDNIFAGAGADVITMHIGGDDTVNGSLGSDRLIVTNNLGDDLGGVSTGYWNTGAEDGYSGVFDGSGGNNLWFNNINHFTFVDNSNGNDNIRTGDGNDSLSGGGGNDTLNSGSGSDTVDGGSGTDYWIADHSSAGALDLNLNQSSALPSGGSVVNMEGFNVTTGAGNDTLTGHLDSVMNDVVTTNDGDDLITMRQNGDDTVNGGEGSDRLVVINDLGDGSGGVSTGYWNTGAVDGFSGVFDGYGGNNLWFNNINHFTFVDNSNGNDNIRTGDGNDSLSGGGGNDTLNSGSGSDTVDGGDGNDLWIADHSGLSSALEIDLNGTSALPGLGLVQNVEAFRLQSGSGNDTLSGHESSGMIDIVRANGGDDDIRMAIGGDDSVYGGSGSDRLTVHIGLGEGVSTGYWNSGSTDGYSGVFDGLGGNNLWFNDIDHFTVTDAVGGNDNIVTGAGNDMVSSGAGDDVLNTGSGRDTVDGGEGTDHWIADFADQTSPLSIDLNEVSTLLGTGSVRNMESMDVTGTAGDDLLTGHQTSARRDRLDGGGGNDSFRMWLGGDDSVYGGQGNDVLRVTDALELGDVSFGYLSQDENGFSGVVDGYGGNNLWFYGIESFGFVASGDTDNRFTTGAADDTLDGGLGDDWLNSDGGDDSLMGGAGDDTLLGGNGDDTIEGGSGKDQAIIDSNSGDAAVSVVTGGIQVTSAAGVDLIRNTVETVVFNDMSMSYDELGGQSNNEPNGAVTITGDLVAGETLTADTSTLSDSDGLGVLSYQWLRNGADIAGATGQTHQLTADDVGAAMSVRVSYTDGLGTNETVTSAATDQVASGGLMLTGTPQVDTLTGSSFNDTIDGLAGNDRLIGLEGDDEIDGGVGADTLNGGDGNDTLTGGPDGHEADQRDVIYAGSGDDLAVGGGGNDQMFGQEGNDTLAGGFGADELQGQDGNDVITGGALSDLVFGGAGDDFVNGGFGYDRINGGDGADRFFHLGVADHGSDWVQDYDATEGDVLVFGQAATPDQFQINLAHTATPDGVRSGDASVQEAFVIYRPTGQIMWALVDGEGQESINLQIGGEVFDLLT</sequence>
<dbReference type="PRINTS" id="PR00313">
    <property type="entry name" value="CABNDNGRPT"/>
</dbReference>
<dbReference type="SUPFAM" id="SSF51120">
    <property type="entry name" value="beta-Roll"/>
    <property type="match status" value="7"/>
</dbReference>
<feature type="compositionally biased region" description="Low complexity" evidence="3">
    <location>
        <begin position="276"/>
        <end position="286"/>
    </location>
</feature>
<name>A0ABV7TLE6_9RHOB</name>
<feature type="compositionally biased region" description="Low complexity" evidence="3">
    <location>
        <begin position="1032"/>
        <end position="1046"/>
    </location>
</feature>
<comment type="caution">
    <text evidence="4">The sequence shown here is derived from an EMBL/GenBank/DDBJ whole genome shotgun (WGS) entry which is preliminary data.</text>
</comment>
<reference evidence="5" key="1">
    <citation type="journal article" date="2019" name="Int. J. Syst. Evol. Microbiol.">
        <title>The Global Catalogue of Microorganisms (GCM) 10K type strain sequencing project: providing services to taxonomists for standard genome sequencing and annotation.</title>
        <authorList>
            <consortium name="The Broad Institute Genomics Platform"/>
            <consortium name="The Broad Institute Genome Sequencing Center for Infectious Disease"/>
            <person name="Wu L."/>
            <person name="Ma J."/>
        </authorList>
    </citation>
    <scope>NUCLEOTIDE SEQUENCE [LARGE SCALE GENOMIC DNA]</scope>
    <source>
        <strain evidence="5">KCTC 42911</strain>
    </source>
</reference>
<dbReference type="PANTHER" id="PTHR38340:SF1">
    <property type="entry name" value="S-LAYER PROTEIN"/>
    <property type="match status" value="1"/>
</dbReference>
<feature type="region of interest" description="Disordered" evidence="3">
    <location>
        <begin position="436"/>
        <end position="463"/>
    </location>
</feature>
<dbReference type="EMBL" id="JBHRXI010000016">
    <property type="protein sequence ID" value="MFC3615324.1"/>
    <property type="molecule type" value="Genomic_DNA"/>
</dbReference>
<dbReference type="Gene3D" id="2.160.20.160">
    <property type="match status" value="1"/>
</dbReference>
<keyword evidence="5" id="KW-1185">Reference proteome</keyword>
<proteinExistence type="predicted"/>